<feature type="domain" description="FAS1" evidence="2">
    <location>
        <begin position="159"/>
        <end position="288"/>
    </location>
</feature>
<evidence type="ECO:0000313" key="3">
    <source>
        <dbReference type="EMBL" id="KAL1529690.1"/>
    </source>
</evidence>
<dbReference type="InterPro" id="IPR013783">
    <property type="entry name" value="Ig-like_fold"/>
</dbReference>
<dbReference type="PROSITE" id="PS50213">
    <property type="entry name" value="FAS1"/>
    <property type="match status" value="1"/>
</dbReference>
<feature type="region of interest" description="Disordered" evidence="1">
    <location>
        <begin position="856"/>
        <end position="882"/>
    </location>
</feature>
<dbReference type="SUPFAM" id="SSF48403">
    <property type="entry name" value="Ankyrin repeat"/>
    <property type="match status" value="1"/>
</dbReference>
<keyword evidence="4" id="KW-1185">Reference proteome</keyword>
<organism evidence="3 4">
    <name type="scientific">Prymnesium parvum</name>
    <name type="common">Toxic golden alga</name>
    <dbReference type="NCBI Taxonomy" id="97485"/>
    <lineage>
        <taxon>Eukaryota</taxon>
        <taxon>Haptista</taxon>
        <taxon>Haptophyta</taxon>
        <taxon>Prymnesiophyceae</taxon>
        <taxon>Prymnesiales</taxon>
        <taxon>Prymnesiaceae</taxon>
        <taxon>Prymnesium</taxon>
    </lineage>
</organism>
<dbReference type="SUPFAM" id="SSF81296">
    <property type="entry name" value="E set domains"/>
    <property type="match status" value="1"/>
</dbReference>
<dbReference type="InterPro" id="IPR014756">
    <property type="entry name" value="Ig_E-set"/>
</dbReference>
<comment type="caution">
    <text evidence="3">The sequence shown here is derived from an EMBL/GenBank/DDBJ whole genome shotgun (WGS) entry which is preliminary data.</text>
</comment>
<dbReference type="InterPro" id="IPR000782">
    <property type="entry name" value="FAS1_domain"/>
</dbReference>
<evidence type="ECO:0000313" key="4">
    <source>
        <dbReference type="Proteomes" id="UP001515480"/>
    </source>
</evidence>
<name>A0AB34KAM2_PRYPA</name>
<dbReference type="Proteomes" id="UP001515480">
    <property type="component" value="Unassembled WGS sequence"/>
</dbReference>
<feature type="region of interest" description="Disordered" evidence="1">
    <location>
        <begin position="427"/>
        <end position="495"/>
    </location>
</feature>
<dbReference type="SMART" id="SM00429">
    <property type="entry name" value="IPT"/>
    <property type="match status" value="1"/>
</dbReference>
<accession>A0AB34KAM2</accession>
<dbReference type="SUPFAM" id="SSF82153">
    <property type="entry name" value="FAS1 domain"/>
    <property type="match status" value="1"/>
</dbReference>
<reference evidence="3 4" key="1">
    <citation type="journal article" date="2024" name="Science">
        <title>Giant polyketide synthase enzymes in the biosynthesis of giant marine polyether toxins.</title>
        <authorList>
            <person name="Fallon T.R."/>
            <person name="Shende V.V."/>
            <person name="Wierzbicki I.H."/>
            <person name="Pendleton A.L."/>
            <person name="Watervoot N.F."/>
            <person name="Auber R.P."/>
            <person name="Gonzalez D.J."/>
            <person name="Wisecaver J.H."/>
            <person name="Moore B.S."/>
        </authorList>
    </citation>
    <scope>NUCLEOTIDE SEQUENCE [LARGE SCALE GENOMIC DNA]</scope>
    <source>
        <strain evidence="3 4">12B1</strain>
    </source>
</reference>
<feature type="compositionally biased region" description="Pro residues" evidence="1">
    <location>
        <begin position="447"/>
        <end position="461"/>
    </location>
</feature>
<proteinExistence type="predicted"/>
<dbReference type="Gene3D" id="1.25.40.20">
    <property type="entry name" value="Ankyrin repeat-containing domain"/>
    <property type="match status" value="1"/>
</dbReference>
<dbReference type="InterPro" id="IPR036770">
    <property type="entry name" value="Ankyrin_rpt-contain_sf"/>
</dbReference>
<dbReference type="EMBL" id="JBGBPQ010000001">
    <property type="protein sequence ID" value="KAL1529690.1"/>
    <property type="molecule type" value="Genomic_DNA"/>
</dbReference>
<dbReference type="InterPro" id="IPR002909">
    <property type="entry name" value="IPT_dom"/>
</dbReference>
<dbReference type="Gene3D" id="2.30.180.10">
    <property type="entry name" value="FAS1 domain"/>
    <property type="match status" value="1"/>
</dbReference>
<protein>
    <recommendedName>
        <fullName evidence="2">FAS1 domain-containing protein</fullName>
    </recommendedName>
</protein>
<dbReference type="InterPro" id="IPR036378">
    <property type="entry name" value="FAS1_dom_sf"/>
</dbReference>
<evidence type="ECO:0000256" key="1">
    <source>
        <dbReference type="SAM" id="MobiDB-lite"/>
    </source>
</evidence>
<feature type="compositionally biased region" description="Basic and acidic residues" evidence="1">
    <location>
        <begin position="869"/>
        <end position="882"/>
    </location>
</feature>
<dbReference type="AlphaFoldDB" id="A0AB34KAM2"/>
<gene>
    <name evidence="3" type="ORF">AB1Y20_000629</name>
</gene>
<dbReference type="Pfam" id="PF01833">
    <property type="entry name" value="TIG"/>
    <property type="match status" value="1"/>
</dbReference>
<evidence type="ECO:0000259" key="2">
    <source>
        <dbReference type="PROSITE" id="PS50213"/>
    </source>
</evidence>
<dbReference type="Gene3D" id="2.60.40.10">
    <property type="entry name" value="Immunoglobulins"/>
    <property type="match status" value="1"/>
</dbReference>
<sequence length="900" mass="93120">METLLAHEHASLEAQLDGVLSMDVPDDDDARSYASLEAQLDGAISMHELEEITSQFIGAADEAALSDEQARALQQITDALMRDDADDAVTPPPPHALVGSVRAMLSEATAAAAALGLEAKHDGFGLEAKHDGFGFEAKHDGFGLEAKHDGLGLEAKHDGAADFAACAARAGCAALLPLVESSGLARELPALGEAAEARRGARLTFLAPSDAALRALPPLDAEAARALLSHHVCAGALGAEGCAQSLGGMAHAVQRGAGGELLRVGGAAVLGAPRPFAGGQLVLLDAVLLSLVTRSEARPEQVWRKRVQPAPEVTIIPPPPADAVLEIHAKLIHRATGATIPDGLRGHVRPFHPAGGAGGALFNDLVITHQPSSASVKKKVCTVEQHRMASNTYVIAYSIYDTRAGCFVGGLQTAPLELRNSYHTLSEAEKEYRRGQQPAPRPALSKPAPPPRGLPSPPFTLPPADGEEGSPLHDARSSDCASPGPSVSEAAASDTSTVRAAGLMAGPPQLIDISTDRGPAAGGTMVWVQGANLSGAVRVMFGDSTASEISVCSPELLKCKSPPHDLRGASERTVPLRLIGAEPTPASLPFTYFAVKGAGGRRRVDAVGAADGAEAEGAARAAPSADEQALKVRLVSVLHRIEAAYGAPPADAMCRALLAARDACGWGVLHLLAALEWLPLLALALHTAGCPAAHRDGRRRSPLQVAVARNRLQAAALLLLHERRTSPDWRAVWVAVAAEEAAAEEEEAPAASGVSSTPRDELDVMVARLSQQAQRDLQARRLVQMDARVSLSALQPPTAGEEKARAAASDAIAVKGGKASDAAEAKGAAGAAELSPDALGIRHRLLHIGGPADAVDKGGAGSAATASSADKEAKGADAERVDELAERRRRLLNVMSRHSA</sequence>